<feature type="region of interest" description="Disordered" evidence="3">
    <location>
        <begin position="1"/>
        <end position="33"/>
    </location>
</feature>
<feature type="compositionally biased region" description="Polar residues" evidence="3">
    <location>
        <begin position="1"/>
        <end position="11"/>
    </location>
</feature>
<evidence type="ECO:0000256" key="3">
    <source>
        <dbReference type="SAM" id="MobiDB-lite"/>
    </source>
</evidence>
<dbReference type="InterPro" id="IPR036864">
    <property type="entry name" value="Zn2-C6_fun-type_DNA-bd_sf"/>
</dbReference>
<dbReference type="GO" id="GO:0008270">
    <property type="term" value="F:zinc ion binding"/>
    <property type="evidence" value="ECO:0007669"/>
    <property type="project" value="InterPro"/>
</dbReference>
<dbReference type="OrthoDB" id="3364175at2759"/>
<dbReference type="InParanoid" id="A0A084QP30"/>
<dbReference type="AlphaFoldDB" id="A0A084QP30"/>
<protein>
    <recommendedName>
        <fullName evidence="4">Zn(2)-C6 fungal-type domain-containing protein</fullName>
    </recommendedName>
</protein>
<feature type="domain" description="Zn(2)-C6 fungal-type" evidence="4">
    <location>
        <begin position="41"/>
        <end position="71"/>
    </location>
</feature>
<dbReference type="HOGENOM" id="CLU_007607_0_0_1"/>
<name>A0A084QP30_STAC4</name>
<evidence type="ECO:0000313" key="5">
    <source>
        <dbReference type="EMBL" id="KFA65715.1"/>
    </source>
</evidence>
<dbReference type="Pfam" id="PF04082">
    <property type="entry name" value="Fungal_trans"/>
    <property type="match status" value="1"/>
</dbReference>
<dbReference type="SUPFAM" id="SSF57701">
    <property type="entry name" value="Zn2/Cys6 DNA-binding domain"/>
    <property type="match status" value="1"/>
</dbReference>
<dbReference type="EMBL" id="KL660567">
    <property type="protein sequence ID" value="KFA65715.1"/>
    <property type="molecule type" value="Genomic_DNA"/>
</dbReference>
<dbReference type="InterPro" id="IPR001138">
    <property type="entry name" value="Zn2Cys6_DnaBD"/>
</dbReference>
<dbReference type="PROSITE" id="PS50048">
    <property type="entry name" value="ZN2_CY6_FUNGAL_2"/>
    <property type="match status" value="1"/>
</dbReference>
<dbReference type="GO" id="GO:0006351">
    <property type="term" value="P:DNA-templated transcription"/>
    <property type="evidence" value="ECO:0007669"/>
    <property type="project" value="InterPro"/>
</dbReference>
<evidence type="ECO:0000256" key="1">
    <source>
        <dbReference type="ARBA" id="ARBA00022723"/>
    </source>
</evidence>
<reference evidence="5 6" key="1">
    <citation type="journal article" date="2014" name="BMC Genomics">
        <title>Comparative genome sequencing reveals chemotype-specific gene clusters in the toxigenic black mold Stachybotrys.</title>
        <authorList>
            <person name="Semeiks J."/>
            <person name="Borek D."/>
            <person name="Otwinowski Z."/>
            <person name="Grishin N.V."/>
        </authorList>
    </citation>
    <scope>NUCLEOTIDE SEQUENCE [LARGE SCALE GENOMIC DNA]</scope>
    <source>
        <strain evidence="5 6">IBT 40285</strain>
    </source>
</reference>
<dbReference type="STRING" id="1283841.A0A084QP30"/>
<dbReference type="CDD" id="cd12148">
    <property type="entry name" value="fungal_TF_MHR"/>
    <property type="match status" value="1"/>
</dbReference>
<keyword evidence="6" id="KW-1185">Reference proteome</keyword>
<dbReference type="InterPro" id="IPR007219">
    <property type="entry name" value="XnlR_reg_dom"/>
</dbReference>
<dbReference type="PANTHER" id="PTHR47655:SF2">
    <property type="entry name" value="QUINIC ACID UTILIZATION ACTIVATOR"/>
    <property type="match status" value="1"/>
</dbReference>
<organism evidence="5 6">
    <name type="scientific">Stachybotrys chlorohalonatus (strain IBT 40285)</name>
    <dbReference type="NCBI Taxonomy" id="1283841"/>
    <lineage>
        <taxon>Eukaryota</taxon>
        <taxon>Fungi</taxon>
        <taxon>Dikarya</taxon>
        <taxon>Ascomycota</taxon>
        <taxon>Pezizomycotina</taxon>
        <taxon>Sordariomycetes</taxon>
        <taxon>Hypocreomycetidae</taxon>
        <taxon>Hypocreales</taxon>
        <taxon>Stachybotryaceae</taxon>
        <taxon>Stachybotrys</taxon>
    </lineage>
</organism>
<accession>A0A084QP30</accession>
<gene>
    <name evidence="5" type="ORF">S40285_08318</name>
</gene>
<dbReference type="PANTHER" id="PTHR47655">
    <property type="entry name" value="QUINIC ACID UTILIZATION ACTIVATOR"/>
    <property type="match status" value="1"/>
</dbReference>
<dbReference type="Pfam" id="PF00172">
    <property type="entry name" value="Zn_clus"/>
    <property type="match status" value="1"/>
</dbReference>
<evidence type="ECO:0000259" key="4">
    <source>
        <dbReference type="PROSITE" id="PS50048"/>
    </source>
</evidence>
<proteinExistence type="predicted"/>
<keyword evidence="1" id="KW-0479">Metal-binding</keyword>
<dbReference type="GO" id="GO:0045944">
    <property type="term" value="P:positive regulation of transcription by RNA polymerase II"/>
    <property type="evidence" value="ECO:0007669"/>
    <property type="project" value="TreeGrafter"/>
</dbReference>
<dbReference type="Gene3D" id="4.10.240.10">
    <property type="entry name" value="Zn(2)-C6 fungal-type DNA-binding domain"/>
    <property type="match status" value="1"/>
</dbReference>
<evidence type="ECO:0000256" key="2">
    <source>
        <dbReference type="ARBA" id="ARBA00023242"/>
    </source>
</evidence>
<evidence type="ECO:0000313" key="6">
    <source>
        <dbReference type="Proteomes" id="UP000028524"/>
    </source>
</evidence>
<dbReference type="CDD" id="cd00067">
    <property type="entry name" value="GAL4"/>
    <property type="match status" value="1"/>
</dbReference>
<dbReference type="PROSITE" id="PS00463">
    <property type="entry name" value="ZN2_CY6_FUNGAL_1"/>
    <property type="match status" value="1"/>
</dbReference>
<dbReference type="GO" id="GO:0003677">
    <property type="term" value="F:DNA binding"/>
    <property type="evidence" value="ECO:0007669"/>
    <property type="project" value="InterPro"/>
</dbReference>
<dbReference type="GO" id="GO:0000981">
    <property type="term" value="F:DNA-binding transcription factor activity, RNA polymerase II-specific"/>
    <property type="evidence" value="ECO:0007669"/>
    <property type="project" value="InterPro"/>
</dbReference>
<dbReference type="SMART" id="SM00066">
    <property type="entry name" value="GAL4"/>
    <property type="match status" value="1"/>
</dbReference>
<keyword evidence="2" id="KW-0539">Nucleus</keyword>
<sequence>MNSNTRTSINPMETVEDSPPVESKRPETTTPASRRQRVAVACDVCRRTRQKCDGMQPHCNSCVANNSQCSYKPKLRKRGIPSGYLRNLELVLGYIFMRIPDSEDLALKLLANGVDGLSFDQVSSSSSEALHKRWLNSPVHQNIKNLQFKAQGTVGTNDQQQGSRESLKTTMKSLEAPCFRNASSDFTGNSIYSTFQDNNQQGTACALSLPSDWRSLLDVYKTFTHCWFPIADFRHVTNAALNYSVDDTYLSGALHEPSFSHAELWSVLALAAFQDESRQVLADTSYSKARQYFAAARQMTPSEQTACSLSQLRALLLQVLVLLGRGSHLAAWTMVGTATRQALCLTRPGGSSAEQASMPQDMQREETLILMACSILETLASASSKQASLFQYQANYAESASCQHASFGTRIKNGSNFPSHDVQDTAFDTFSQLYKISQELGQSLNWKAGSEHFASISDPISIRISVELRPDKSDKQNCGGHMSSLLSFLLLQAISISAAIPKLRDSQGQLVSLVLNIVDSYIVNMGIGCVPPVIGNLIHILRTHGYLDNLVQAEKVKMDLNVRSMEYVWGRESDTNDHPTNFTTISEQPTDPLSCTLNNLQTFW</sequence>
<dbReference type="Proteomes" id="UP000028524">
    <property type="component" value="Unassembled WGS sequence"/>
</dbReference>
<dbReference type="InterPro" id="IPR052783">
    <property type="entry name" value="Metabolic/Drug-Res_Regulator"/>
</dbReference>